<keyword evidence="3 6" id="KW-1133">Transmembrane helix</keyword>
<evidence type="ECO:0000256" key="1">
    <source>
        <dbReference type="ARBA" id="ARBA00004141"/>
    </source>
</evidence>
<feature type="transmembrane region" description="Helical" evidence="6">
    <location>
        <begin position="160"/>
        <end position="176"/>
    </location>
</feature>
<evidence type="ECO:0000256" key="5">
    <source>
        <dbReference type="RuleBase" id="RU003945"/>
    </source>
</evidence>
<dbReference type="PANTHER" id="PTHR12428">
    <property type="entry name" value="OXA1"/>
    <property type="match status" value="1"/>
</dbReference>
<feature type="transmembrane region" description="Helical" evidence="6">
    <location>
        <begin position="84"/>
        <end position="104"/>
    </location>
</feature>
<dbReference type="InterPro" id="IPR001708">
    <property type="entry name" value="YidC/ALB3/OXA1/COX18"/>
</dbReference>
<evidence type="ECO:0000256" key="3">
    <source>
        <dbReference type="ARBA" id="ARBA00022989"/>
    </source>
</evidence>
<dbReference type="RefSeq" id="WP_256312727.1">
    <property type="nucleotide sequence ID" value="NZ_JANGAC010000018.1"/>
</dbReference>
<dbReference type="InterPro" id="IPR028055">
    <property type="entry name" value="YidC/Oxa/ALB_C"/>
</dbReference>
<keyword evidence="2 5" id="KW-0812">Transmembrane</keyword>
<dbReference type="Proteomes" id="UP001524478">
    <property type="component" value="Unassembled WGS sequence"/>
</dbReference>
<evidence type="ECO:0000256" key="4">
    <source>
        <dbReference type="ARBA" id="ARBA00023136"/>
    </source>
</evidence>
<comment type="caution">
    <text evidence="8">The sequence shown here is derived from an EMBL/GenBank/DDBJ whole genome shotgun (WGS) entry which is preliminary data.</text>
</comment>
<feature type="domain" description="Membrane insertase YidC/Oxa/ALB C-terminal" evidence="7">
    <location>
        <begin position="19"/>
        <end position="200"/>
    </location>
</feature>
<sequence>MSNLLSSILNMLFNFTNDWGLAIVGLTILVKVLLLPISIKQKTALLKQRKFTTEIDEIKKKYKGNETKMTEELTKYYTKNSSSFLGSFTGLIQIPILIILFNVIKTNSVDTGSILVPWVSSLKSYDTSYIIPLVYALVSISPNLLNYIRHLRNFDESKPLKQNLVSVIIISIILTSRSPVGIGIYFITSSLVSFIEELIYRLVIRNNRLKQI</sequence>
<gene>
    <name evidence="8" type="ORF">NE686_18825</name>
</gene>
<evidence type="ECO:0000256" key="6">
    <source>
        <dbReference type="SAM" id="Phobius"/>
    </source>
</evidence>
<comment type="subcellular location">
    <subcellularLocation>
        <location evidence="1 5">Membrane</location>
        <topology evidence="1 5">Multi-pass membrane protein</topology>
    </subcellularLocation>
</comment>
<evidence type="ECO:0000313" key="9">
    <source>
        <dbReference type="Proteomes" id="UP001524478"/>
    </source>
</evidence>
<keyword evidence="9" id="KW-1185">Reference proteome</keyword>
<feature type="transmembrane region" description="Helical" evidence="6">
    <location>
        <begin position="129"/>
        <end position="148"/>
    </location>
</feature>
<organism evidence="8 9">
    <name type="scientific">Tissierella carlieri</name>
    <dbReference type="NCBI Taxonomy" id="689904"/>
    <lineage>
        <taxon>Bacteria</taxon>
        <taxon>Bacillati</taxon>
        <taxon>Bacillota</taxon>
        <taxon>Tissierellia</taxon>
        <taxon>Tissierellales</taxon>
        <taxon>Tissierellaceae</taxon>
        <taxon>Tissierella</taxon>
    </lineage>
</organism>
<feature type="transmembrane region" description="Helical" evidence="6">
    <location>
        <begin position="20"/>
        <end position="39"/>
    </location>
</feature>
<evidence type="ECO:0000256" key="2">
    <source>
        <dbReference type="ARBA" id="ARBA00022692"/>
    </source>
</evidence>
<accession>A0ABT1SF95</accession>
<dbReference type="PANTHER" id="PTHR12428:SF65">
    <property type="entry name" value="CYTOCHROME C OXIDASE ASSEMBLY PROTEIN COX18, MITOCHONDRIAL"/>
    <property type="match status" value="1"/>
</dbReference>
<name>A0ABT1SF95_9FIRM</name>
<reference evidence="8 9" key="1">
    <citation type="submission" date="2022-06" db="EMBL/GenBank/DDBJ databases">
        <title>Isolation of gut microbiota from human fecal samples.</title>
        <authorList>
            <person name="Pamer E.G."/>
            <person name="Barat B."/>
            <person name="Waligurski E."/>
            <person name="Medina S."/>
            <person name="Paddock L."/>
            <person name="Mostad J."/>
        </authorList>
    </citation>
    <scope>NUCLEOTIDE SEQUENCE [LARGE SCALE GENOMIC DNA]</scope>
    <source>
        <strain evidence="8 9">DFI.7.95</strain>
    </source>
</reference>
<proteinExistence type="inferred from homology"/>
<protein>
    <submittedName>
        <fullName evidence="8">YidC/Oxa1 family membrane protein insertase</fullName>
    </submittedName>
</protein>
<evidence type="ECO:0000313" key="8">
    <source>
        <dbReference type="EMBL" id="MCQ4925164.1"/>
    </source>
</evidence>
<dbReference type="EMBL" id="JANGAC010000018">
    <property type="protein sequence ID" value="MCQ4925164.1"/>
    <property type="molecule type" value="Genomic_DNA"/>
</dbReference>
<evidence type="ECO:0000259" key="7">
    <source>
        <dbReference type="Pfam" id="PF02096"/>
    </source>
</evidence>
<dbReference type="Pfam" id="PF02096">
    <property type="entry name" value="60KD_IMP"/>
    <property type="match status" value="1"/>
</dbReference>
<comment type="similarity">
    <text evidence="5">Belongs to the OXA1/ALB3/YidC family.</text>
</comment>
<dbReference type="NCBIfam" id="TIGR03592">
    <property type="entry name" value="yidC_oxa1_cterm"/>
    <property type="match status" value="1"/>
</dbReference>
<keyword evidence="4 6" id="KW-0472">Membrane</keyword>